<keyword evidence="1" id="KW-0547">Nucleotide-binding</keyword>
<dbReference type="SUPFAM" id="SSF90002">
    <property type="entry name" value="Hypothetical protein YjiA, C-terminal domain"/>
    <property type="match status" value="1"/>
</dbReference>
<keyword evidence="9" id="KW-1185">Reference proteome</keyword>
<evidence type="ECO:0000256" key="6">
    <source>
        <dbReference type="ARBA" id="ARBA00049117"/>
    </source>
</evidence>
<dbReference type="EMBL" id="FNSL01000001">
    <property type="protein sequence ID" value="SEB83587.1"/>
    <property type="molecule type" value="Genomic_DNA"/>
</dbReference>
<feature type="domain" description="CobW C-terminal" evidence="7">
    <location>
        <begin position="210"/>
        <end position="299"/>
    </location>
</feature>
<name>A0A1H4ML65_9HYPH</name>
<dbReference type="InterPro" id="IPR051316">
    <property type="entry name" value="Zinc-reg_GTPase_activator"/>
</dbReference>
<reference evidence="9" key="1">
    <citation type="submission" date="2016-10" db="EMBL/GenBank/DDBJ databases">
        <authorList>
            <person name="Varghese N."/>
            <person name="Submissions S."/>
        </authorList>
    </citation>
    <scope>NUCLEOTIDE SEQUENCE [LARGE SCALE GENOMIC DNA]</scope>
    <source>
        <strain evidence="9">ES.061</strain>
    </source>
</reference>
<dbReference type="PANTHER" id="PTHR13748:SF62">
    <property type="entry name" value="COBW DOMAIN-CONTAINING PROTEIN"/>
    <property type="match status" value="1"/>
</dbReference>
<dbReference type="InterPro" id="IPR027417">
    <property type="entry name" value="P-loop_NTPase"/>
</dbReference>
<dbReference type="GO" id="GO:0005737">
    <property type="term" value="C:cytoplasm"/>
    <property type="evidence" value="ECO:0007669"/>
    <property type="project" value="TreeGrafter"/>
</dbReference>
<organism evidence="8 9">
    <name type="scientific">Nitratireductor aquibiodomus</name>
    <dbReference type="NCBI Taxonomy" id="204799"/>
    <lineage>
        <taxon>Bacteria</taxon>
        <taxon>Pseudomonadati</taxon>
        <taxon>Pseudomonadota</taxon>
        <taxon>Alphaproteobacteria</taxon>
        <taxon>Hyphomicrobiales</taxon>
        <taxon>Phyllobacteriaceae</taxon>
        <taxon>Nitratireductor</taxon>
    </lineage>
</organism>
<dbReference type="Proteomes" id="UP000199064">
    <property type="component" value="Unassembled WGS sequence"/>
</dbReference>
<dbReference type="Gene3D" id="3.30.1220.10">
    <property type="entry name" value="CobW-like, C-terminal domain"/>
    <property type="match status" value="1"/>
</dbReference>
<dbReference type="Pfam" id="PF07683">
    <property type="entry name" value="CobW_C"/>
    <property type="match status" value="1"/>
</dbReference>
<keyword evidence="3" id="KW-0143">Chaperone</keyword>
<evidence type="ECO:0000313" key="8">
    <source>
        <dbReference type="EMBL" id="SEB83587.1"/>
    </source>
</evidence>
<evidence type="ECO:0000256" key="3">
    <source>
        <dbReference type="ARBA" id="ARBA00023186"/>
    </source>
</evidence>
<dbReference type="RefSeq" id="WP_090329543.1">
    <property type="nucleotide sequence ID" value="NZ_FNSL01000001.1"/>
</dbReference>
<evidence type="ECO:0000256" key="4">
    <source>
        <dbReference type="ARBA" id="ARBA00034320"/>
    </source>
</evidence>
<dbReference type="CDD" id="cd03112">
    <property type="entry name" value="CobW-like"/>
    <property type="match status" value="1"/>
</dbReference>
<comment type="catalytic activity">
    <reaction evidence="6">
        <text>GTP + H2O = GDP + phosphate + H(+)</text>
        <dbReference type="Rhea" id="RHEA:19669"/>
        <dbReference type="ChEBI" id="CHEBI:15377"/>
        <dbReference type="ChEBI" id="CHEBI:15378"/>
        <dbReference type="ChEBI" id="CHEBI:37565"/>
        <dbReference type="ChEBI" id="CHEBI:43474"/>
        <dbReference type="ChEBI" id="CHEBI:58189"/>
    </reaction>
    <physiologicalReaction direction="left-to-right" evidence="6">
        <dbReference type="Rhea" id="RHEA:19670"/>
    </physiologicalReaction>
</comment>
<accession>A0A1H4ML65</accession>
<dbReference type="InterPro" id="IPR036627">
    <property type="entry name" value="CobW-likC_sf"/>
</dbReference>
<gene>
    <name evidence="8" type="ORF">SAMN05216452_3362</name>
</gene>
<proteinExistence type="inferred from homology"/>
<evidence type="ECO:0000256" key="5">
    <source>
        <dbReference type="ARBA" id="ARBA00045658"/>
    </source>
</evidence>
<evidence type="ECO:0000256" key="2">
    <source>
        <dbReference type="ARBA" id="ARBA00022801"/>
    </source>
</evidence>
<dbReference type="SMART" id="SM00833">
    <property type="entry name" value="CobW_C"/>
    <property type="match status" value="1"/>
</dbReference>
<dbReference type="GO" id="GO:0000166">
    <property type="term" value="F:nucleotide binding"/>
    <property type="evidence" value="ECO:0007669"/>
    <property type="project" value="UniProtKB-KW"/>
</dbReference>
<protein>
    <submittedName>
        <fullName evidence="8">GTPase, G3E family</fullName>
    </submittedName>
</protein>
<dbReference type="AlphaFoldDB" id="A0A1H4ML65"/>
<comment type="similarity">
    <text evidence="4">Belongs to the SIMIBI class G3E GTPase family. ZNG1 subfamily.</text>
</comment>
<dbReference type="InterPro" id="IPR003495">
    <property type="entry name" value="CobW/HypB/UreG_nucleotide-bd"/>
</dbReference>
<dbReference type="PANTHER" id="PTHR13748">
    <property type="entry name" value="COBW-RELATED"/>
    <property type="match status" value="1"/>
</dbReference>
<dbReference type="GO" id="GO:0016787">
    <property type="term" value="F:hydrolase activity"/>
    <property type="evidence" value="ECO:0007669"/>
    <property type="project" value="UniProtKB-KW"/>
</dbReference>
<dbReference type="Gene3D" id="3.40.50.300">
    <property type="entry name" value="P-loop containing nucleotide triphosphate hydrolases"/>
    <property type="match status" value="1"/>
</dbReference>
<sequence>MSVPVLLVTGFLGAGKTTFINRLLQAEHGLRIAAIVNDFGSINIDAELLAQTSEGVIGLKNGCICCSLQGDLMRTLKVVLSRTPKPELIVIEASGVADPAGIVQSLMDPVIWKEARLETVIGIVDAPDAARRADDPLWQAQLQGSDILFLSKTTECPQGDLKALRAGLASRGKNCILNMDDAPVPLSALFIEDNSPRAPVEADLQNDDRFVHVEWEYEGLVDLPSFQEAILRISDTALRGKGLLSFTGRQGRHVFQLVGKRATLSSAPWDQEKGCRLILIGERNAFDADAVLRKLNRLRMHTSDE</sequence>
<dbReference type="InterPro" id="IPR011629">
    <property type="entry name" value="CobW-like_C"/>
</dbReference>
<dbReference type="SUPFAM" id="SSF52540">
    <property type="entry name" value="P-loop containing nucleoside triphosphate hydrolases"/>
    <property type="match status" value="1"/>
</dbReference>
<evidence type="ECO:0000259" key="7">
    <source>
        <dbReference type="SMART" id="SM00833"/>
    </source>
</evidence>
<keyword evidence="2" id="KW-0378">Hydrolase</keyword>
<dbReference type="Pfam" id="PF02492">
    <property type="entry name" value="cobW"/>
    <property type="match status" value="1"/>
</dbReference>
<comment type="function">
    <text evidence="5">Zinc chaperone that directly transfers zinc cofactor to target proteins, thereby activating them. Zinc is transferred from the CXCC motif in the GTPase domain to the zinc binding site in target proteins in a process requiring GTP hydrolysis.</text>
</comment>
<evidence type="ECO:0000313" key="9">
    <source>
        <dbReference type="Proteomes" id="UP000199064"/>
    </source>
</evidence>
<evidence type="ECO:0000256" key="1">
    <source>
        <dbReference type="ARBA" id="ARBA00022741"/>
    </source>
</evidence>